<dbReference type="Gramene" id="CME163CT">
    <property type="protein sequence ID" value="CME163CT"/>
    <property type="gene ID" value="CME163C"/>
</dbReference>
<dbReference type="AlphaFoldDB" id="M1V713"/>
<proteinExistence type="predicted"/>
<feature type="compositionally biased region" description="Polar residues" evidence="1">
    <location>
        <begin position="227"/>
        <end position="247"/>
    </location>
</feature>
<dbReference type="GeneID" id="16992790"/>
<dbReference type="OrthoDB" id="10582596at2759"/>
<evidence type="ECO:0000313" key="3">
    <source>
        <dbReference type="Proteomes" id="UP000007014"/>
    </source>
</evidence>
<dbReference type="KEGG" id="cme:CYME_CME163C"/>
<sequence length="528" mass="58199">MPGTKRQRTGKATAASRASGSETTEVASVFVAAPAAASDGATSSPVDFLRDQLAQGDWKTIEEWLEAVPVTISRASQVESVLEALEGYVAARRGEPLTPREGLTLIRALWRGLMARTSGMRDWQLRARAMRLLSAALPVDDRSHVNLRNAYASLAPGSHWPRQIPNVEKEGAALHASAFISRSSRSTNETDTKADITKTTTITMSGPEQSHADTTNHSDDQQKRTHASTQGMSTESTRPEQQPSMAPSPTALAALLRMLGGNVPVDATDASRVLTDFLPAPGDGVEDKSSDISSWHRSIHFAGVQRSLIQTYNWVEACAVGALDASLLEQLRTDDCFQLLLLLRIWMFSLRVDHPSWVSLRKMIWQRLEHLTSPRSLHVLRHICQDEEHRWMVWKGRGCPRFERNALEPWDTSDAPGDTAGATDAQMNGPALPWFLVEMRSAPGQENLNETHGRLEIGSLIGMKEALTPPVTAWFRCRYARAYRIDWLLAATEQQLPLETFLDTQFVDLGASTSAARSDVLLGSTQYG</sequence>
<feature type="compositionally biased region" description="Basic and acidic residues" evidence="1">
    <location>
        <begin position="210"/>
        <end position="223"/>
    </location>
</feature>
<feature type="region of interest" description="Disordered" evidence="1">
    <location>
        <begin position="1"/>
        <end position="24"/>
    </location>
</feature>
<protein>
    <submittedName>
        <fullName evidence="2">Uncharacterized protein</fullName>
    </submittedName>
</protein>
<accession>M1V713</accession>
<evidence type="ECO:0000313" key="2">
    <source>
        <dbReference type="EMBL" id="BAM79374.1"/>
    </source>
</evidence>
<evidence type="ECO:0000256" key="1">
    <source>
        <dbReference type="SAM" id="MobiDB-lite"/>
    </source>
</evidence>
<gene>
    <name evidence="2" type="ORF">CYME_CME163C</name>
</gene>
<dbReference type="HOGENOM" id="CLU_516192_0_0_1"/>
<keyword evidence="3" id="KW-1185">Reference proteome</keyword>
<organism evidence="2 3">
    <name type="scientific">Cyanidioschyzon merolae (strain NIES-3377 / 10D)</name>
    <name type="common">Unicellular red alga</name>
    <dbReference type="NCBI Taxonomy" id="280699"/>
    <lineage>
        <taxon>Eukaryota</taxon>
        <taxon>Rhodophyta</taxon>
        <taxon>Bangiophyceae</taxon>
        <taxon>Cyanidiales</taxon>
        <taxon>Cyanidiaceae</taxon>
        <taxon>Cyanidioschyzon</taxon>
    </lineage>
</organism>
<dbReference type="RefSeq" id="XP_005535660.1">
    <property type="nucleotide sequence ID" value="XM_005535603.1"/>
</dbReference>
<dbReference type="Proteomes" id="UP000007014">
    <property type="component" value="Chromosome 5"/>
</dbReference>
<dbReference type="EMBL" id="AP006487">
    <property type="protein sequence ID" value="BAM79374.1"/>
    <property type="molecule type" value="Genomic_DNA"/>
</dbReference>
<reference evidence="2 3" key="1">
    <citation type="journal article" date="2004" name="Nature">
        <title>Genome sequence of the ultrasmall unicellular red alga Cyanidioschyzon merolae 10D.</title>
        <authorList>
            <person name="Matsuzaki M."/>
            <person name="Misumi O."/>
            <person name="Shin-i T."/>
            <person name="Maruyama S."/>
            <person name="Takahara M."/>
            <person name="Miyagishima S."/>
            <person name="Mori T."/>
            <person name="Nishida K."/>
            <person name="Yagisawa F."/>
            <person name="Nishida K."/>
            <person name="Yoshida Y."/>
            <person name="Nishimura Y."/>
            <person name="Nakao S."/>
            <person name="Kobayashi T."/>
            <person name="Momoyama Y."/>
            <person name="Higashiyama T."/>
            <person name="Minoda A."/>
            <person name="Sano M."/>
            <person name="Nomoto H."/>
            <person name="Oishi K."/>
            <person name="Hayashi H."/>
            <person name="Ohta F."/>
            <person name="Nishizaka S."/>
            <person name="Haga S."/>
            <person name="Miura S."/>
            <person name="Morishita T."/>
            <person name="Kabeya Y."/>
            <person name="Terasawa K."/>
            <person name="Suzuki Y."/>
            <person name="Ishii Y."/>
            <person name="Asakawa S."/>
            <person name="Takano H."/>
            <person name="Ohta N."/>
            <person name="Kuroiwa H."/>
            <person name="Tanaka K."/>
            <person name="Shimizu N."/>
            <person name="Sugano S."/>
            <person name="Sato N."/>
            <person name="Nozaki H."/>
            <person name="Ogasawara N."/>
            <person name="Kohara Y."/>
            <person name="Kuroiwa T."/>
        </authorList>
    </citation>
    <scope>NUCLEOTIDE SEQUENCE [LARGE SCALE GENOMIC DNA]</scope>
    <source>
        <strain evidence="2 3">10D</strain>
    </source>
</reference>
<name>M1V713_CYAM1</name>
<reference evidence="2 3" key="2">
    <citation type="journal article" date="2007" name="BMC Biol.">
        <title>A 100%-complete sequence reveals unusually simple genomic features in the hot-spring red alga Cyanidioschyzon merolae.</title>
        <authorList>
            <person name="Nozaki H."/>
            <person name="Takano H."/>
            <person name="Misumi O."/>
            <person name="Terasawa K."/>
            <person name="Matsuzaki M."/>
            <person name="Maruyama S."/>
            <person name="Nishida K."/>
            <person name="Yagisawa F."/>
            <person name="Yoshida Y."/>
            <person name="Fujiwara T."/>
            <person name="Takio S."/>
            <person name="Tamura K."/>
            <person name="Chung S.J."/>
            <person name="Nakamura S."/>
            <person name="Kuroiwa H."/>
            <person name="Tanaka K."/>
            <person name="Sato N."/>
            <person name="Kuroiwa T."/>
        </authorList>
    </citation>
    <scope>NUCLEOTIDE SEQUENCE [LARGE SCALE GENOMIC DNA]</scope>
    <source>
        <strain evidence="2 3">10D</strain>
    </source>
</reference>
<feature type="region of interest" description="Disordered" evidence="1">
    <location>
        <begin position="178"/>
        <end position="247"/>
    </location>
</feature>